<dbReference type="GO" id="GO:0016020">
    <property type="term" value="C:membrane"/>
    <property type="evidence" value="ECO:0007669"/>
    <property type="project" value="UniProtKB-SubCell"/>
</dbReference>
<reference evidence="7 8" key="2">
    <citation type="submission" date="2015-05" db="EMBL/GenBank/DDBJ databases">
        <title>Lifestyle Evolution in Cyanobacterial Symbionts of Sponges.</title>
        <authorList>
            <person name="Burgsdorf I."/>
            <person name="Slaby B.M."/>
            <person name="Handley K.M."/>
            <person name="Haber M."/>
            <person name="Blom J."/>
            <person name="Marshall C.W."/>
            <person name="Gilbert J.A."/>
            <person name="Hentschel U."/>
            <person name="Steindler L."/>
        </authorList>
    </citation>
    <scope>NUCLEOTIDE SEQUENCE [LARGE SCALE GENOMIC DNA]</scope>
    <source>
        <strain evidence="7">15L</strain>
    </source>
</reference>
<evidence type="ECO:0000256" key="1">
    <source>
        <dbReference type="ARBA" id="ARBA00004370"/>
    </source>
</evidence>
<evidence type="ECO:0000256" key="5">
    <source>
        <dbReference type="ARBA" id="ARBA00023136"/>
    </source>
</evidence>
<feature type="domain" description="Band 7" evidence="6">
    <location>
        <begin position="1"/>
        <end position="135"/>
    </location>
</feature>
<sequence>LYFKLPVAQNLVRFEKRVLTTDARESEYITLDKKRVLVDHVSRWRIEDPLQFYRSVRDRIRAMARLDDIISARLRQEIATHNFLDLIREKREDIMAVVAKDTRETAKSFGIEVTDVRIKRLDLPEEVQASVFARMRAERERIAKRYRAEGEEQAQQLRAAADREREVILATAYESSEKLKGEGDAEATGIYANAFGKDAEFYAFTRRLQAYEKILSNDTTLILNPDSELLNYLQSPGSSPSASE</sequence>
<dbReference type="PATRIC" id="fig|1608419.3.peg.691"/>
<evidence type="ECO:0000259" key="6">
    <source>
        <dbReference type="SMART" id="SM00244"/>
    </source>
</evidence>
<reference evidence="7 8" key="1">
    <citation type="submission" date="2015-02" db="EMBL/GenBank/DDBJ databases">
        <authorList>
            <person name="Slaby B."/>
            <person name="Hentschel U."/>
        </authorList>
    </citation>
    <scope>NUCLEOTIDE SEQUENCE [LARGE SCALE GENOMIC DNA]</scope>
    <source>
        <strain evidence="7">15L</strain>
    </source>
</reference>
<dbReference type="PANTHER" id="PTHR42911:SF1">
    <property type="entry name" value="MODULATOR OF FTSH PROTEASE HFLC"/>
    <property type="match status" value="1"/>
</dbReference>
<comment type="caution">
    <text evidence="7">The sequence shown here is derived from an EMBL/GenBank/DDBJ whole genome shotgun (WGS) entry which is preliminary data.</text>
</comment>
<name>A0A0G8ATR6_9SYNE</name>
<dbReference type="InterPro" id="IPR001972">
    <property type="entry name" value="Stomatin_HflK_fam"/>
</dbReference>
<protein>
    <submittedName>
        <fullName evidence="7">Membrane protein</fullName>
    </submittedName>
</protein>
<keyword evidence="3" id="KW-0812">Transmembrane</keyword>
<evidence type="ECO:0000256" key="4">
    <source>
        <dbReference type="ARBA" id="ARBA00022989"/>
    </source>
</evidence>
<dbReference type="InterPro" id="IPR010200">
    <property type="entry name" value="HflC"/>
</dbReference>
<evidence type="ECO:0000313" key="8">
    <source>
        <dbReference type="Proteomes" id="UP000035037"/>
    </source>
</evidence>
<dbReference type="PRINTS" id="PR00721">
    <property type="entry name" value="STOMATIN"/>
</dbReference>
<dbReference type="EMBL" id="JYFQ01000155">
    <property type="protein sequence ID" value="KKZ11050.1"/>
    <property type="molecule type" value="Genomic_DNA"/>
</dbReference>
<organism evidence="7 8">
    <name type="scientific">Candidatus Synechococcus spongiarum 15L</name>
    <dbReference type="NCBI Taxonomy" id="1608419"/>
    <lineage>
        <taxon>Bacteria</taxon>
        <taxon>Bacillati</taxon>
        <taxon>Cyanobacteriota</taxon>
        <taxon>Cyanophyceae</taxon>
        <taxon>Synechococcales</taxon>
        <taxon>Synechococcaceae</taxon>
        <taxon>Synechococcus</taxon>
    </lineage>
</organism>
<dbReference type="InterPro" id="IPR001107">
    <property type="entry name" value="Band_7"/>
</dbReference>
<gene>
    <name evidence="7" type="ORF">TQ37_07760</name>
</gene>
<comment type="similarity">
    <text evidence="2">Belongs to the band 7/mec-2 family. HflC subfamily.</text>
</comment>
<dbReference type="InterPro" id="IPR036013">
    <property type="entry name" value="Band_7/SPFH_dom_sf"/>
</dbReference>
<accession>A0A0G8ATR6</accession>
<dbReference type="SMART" id="SM00244">
    <property type="entry name" value="PHB"/>
    <property type="match status" value="1"/>
</dbReference>
<feature type="non-terminal residue" evidence="7">
    <location>
        <position position="1"/>
    </location>
</feature>
<evidence type="ECO:0000313" key="7">
    <source>
        <dbReference type="EMBL" id="KKZ11050.1"/>
    </source>
</evidence>
<dbReference type="PANTHER" id="PTHR42911">
    <property type="entry name" value="MODULATOR OF FTSH PROTEASE HFLC"/>
    <property type="match status" value="1"/>
</dbReference>
<dbReference type="CDD" id="cd03405">
    <property type="entry name" value="SPFH_HflC"/>
    <property type="match status" value="1"/>
</dbReference>
<comment type="subcellular location">
    <subcellularLocation>
        <location evidence="1">Membrane</location>
    </subcellularLocation>
</comment>
<keyword evidence="4" id="KW-1133">Transmembrane helix</keyword>
<dbReference type="SUPFAM" id="SSF117892">
    <property type="entry name" value="Band 7/SPFH domain"/>
    <property type="match status" value="1"/>
</dbReference>
<dbReference type="Gene3D" id="3.30.479.30">
    <property type="entry name" value="Band 7 domain"/>
    <property type="match status" value="1"/>
</dbReference>
<dbReference type="Proteomes" id="UP000035037">
    <property type="component" value="Unassembled WGS sequence"/>
</dbReference>
<dbReference type="PIRSF" id="PIRSF005651">
    <property type="entry name" value="HflC"/>
    <property type="match status" value="1"/>
</dbReference>
<dbReference type="Pfam" id="PF01145">
    <property type="entry name" value="Band_7"/>
    <property type="match status" value="1"/>
</dbReference>
<proteinExistence type="inferred from homology"/>
<dbReference type="NCBIfam" id="TIGR01932">
    <property type="entry name" value="hflC"/>
    <property type="match status" value="1"/>
</dbReference>
<keyword evidence="5" id="KW-0472">Membrane</keyword>
<evidence type="ECO:0000256" key="3">
    <source>
        <dbReference type="ARBA" id="ARBA00022692"/>
    </source>
</evidence>
<dbReference type="AlphaFoldDB" id="A0A0G8ATR6"/>
<evidence type="ECO:0000256" key="2">
    <source>
        <dbReference type="ARBA" id="ARBA00007862"/>
    </source>
</evidence>